<dbReference type="CDD" id="cd03467">
    <property type="entry name" value="Rieske"/>
    <property type="match status" value="1"/>
</dbReference>
<name>A0A1D7TK46_9BACT</name>
<sequence>MDNITFLKRGFFERVSGKPATHEPKDSSCWGYLDGKICIDLNKADELKIRGGAVRLEGKSLPLRVLVIQSKSGEYKAYQNKCTHMGRRLDLVPGTDTVQCCSLNKATFDLYGNKLYGPVSKSIKCYTVIKEDDNLIISI</sequence>
<evidence type="ECO:0000256" key="4">
    <source>
        <dbReference type="ARBA" id="ARBA00023014"/>
    </source>
</evidence>
<keyword evidence="3" id="KW-0408">Iron</keyword>
<keyword evidence="1" id="KW-0001">2Fe-2S</keyword>
<dbReference type="GO" id="GO:0046872">
    <property type="term" value="F:metal ion binding"/>
    <property type="evidence" value="ECO:0007669"/>
    <property type="project" value="UniProtKB-KW"/>
</dbReference>
<organism evidence="6 7">
    <name type="scientific">Sulfurospirillum halorespirans DSM 13726</name>
    <dbReference type="NCBI Taxonomy" id="1193502"/>
    <lineage>
        <taxon>Bacteria</taxon>
        <taxon>Pseudomonadati</taxon>
        <taxon>Campylobacterota</taxon>
        <taxon>Epsilonproteobacteria</taxon>
        <taxon>Campylobacterales</taxon>
        <taxon>Sulfurospirillaceae</taxon>
        <taxon>Sulfurospirillum</taxon>
    </lineage>
</organism>
<evidence type="ECO:0000259" key="5">
    <source>
        <dbReference type="PROSITE" id="PS51296"/>
    </source>
</evidence>
<proteinExistence type="predicted"/>
<reference evidence="7" key="1">
    <citation type="submission" date="2016-08" db="EMBL/GenBank/DDBJ databases">
        <title>Complete genome sequence of the organohalide-respiring Epsilonproteobacterium Sulfurospirillum halorespirans.</title>
        <authorList>
            <person name="Goris T."/>
            <person name="Zimmermann J."/>
            <person name="Schenz B."/>
            <person name="Lemos M."/>
            <person name="Hackermueller J."/>
            <person name="Diekert G."/>
        </authorList>
    </citation>
    <scope>NUCLEOTIDE SEQUENCE [LARGE SCALE GENOMIC DNA]</scope>
    <source>
        <strain>DSM 13726</strain>
        <strain evidence="7">PCE-M2</strain>
    </source>
</reference>
<dbReference type="AlphaFoldDB" id="A0A1D7TK46"/>
<evidence type="ECO:0000313" key="6">
    <source>
        <dbReference type="EMBL" id="AOO65310.1"/>
    </source>
</evidence>
<gene>
    <name evidence="6" type="ORF">SHALO_1535</name>
</gene>
<dbReference type="Proteomes" id="UP000094609">
    <property type="component" value="Chromosome"/>
</dbReference>
<dbReference type="GO" id="GO:0051537">
    <property type="term" value="F:2 iron, 2 sulfur cluster binding"/>
    <property type="evidence" value="ECO:0007669"/>
    <property type="project" value="UniProtKB-KW"/>
</dbReference>
<dbReference type="RefSeq" id="WP_025344708.1">
    <property type="nucleotide sequence ID" value="NZ_CP017111.1"/>
</dbReference>
<evidence type="ECO:0000256" key="1">
    <source>
        <dbReference type="ARBA" id="ARBA00022714"/>
    </source>
</evidence>
<dbReference type="Pfam" id="PF00355">
    <property type="entry name" value="Rieske"/>
    <property type="match status" value="1"/>
</dbReference>
<accession>A0A1D7TK46</accession>
<dbReference type="Gene3D" id="2.102.10.10">
    <property type="entry name" value="Rieske [2Fe-2S] iron-sulphur domain"/>
    <property type="match status" value="1"/>
</dbReference>
<evidence type="ECO:0000256" key="2">
    <source>
        <dbReference type="ARBA" id="ARBA00022723"/>
    </source>
</evidence>
<dbReference type="EMBL" id="CP017111">
    <property type="protein sequence ID" value="AOO65310.1"/>
    <property type="molecule type" value="Genomic_DNA"/>
</dbReference>
<evidence type="ECO:0000256" key="3">
    <source>
        <dbReference type="ARBA" id="ARBA00023004"/>
    </source>
</evidence>
<evidence type="ECO:0000313" key="7">
    <source>
        <dbReference type="Proteomes" id="UP000094609"/>
    </source>
</evidence>
<dbReference type="SUPFAM" id="SSF50022">
    <property type="entry name" value="ISP domain"/>
    <property type="match status" value="1"/>
</dbReference>
<keyword evidence="7" id="KW-1185">Reference proteome</keyword>
<feature type="domain" description="Rieske" evidence="5">
    <location>
        <begin position="65"/>
        <end position="137"/>
    </location>
</feature>
<dbReference type="KEGG" id="shal:SHALO_1535"/>
<keyword evidence="4" id="KW-0411">Iron-sulfur</keyword>
<dbReference type="InterPro" id="IPR017941">
    <property type="entry name" value="Rieske_2Fe-2S"/>
</dbReference>
<keyword evidence="2" id="KW-0479">Metal-binding</keyword>
<dbReference type="PROSITE" id="PS51296">
    <property type="entry name" value="RIESKE"/>
    <property type="match status" value="1"/>
</dbReference>
<protein>
    <submittedName>
        <fullName evidence="6">Rieske-like domain-containing redox protein</fullName>
    </submittedName>
</protein>
<dbReference type="STRING" id="1193502.SHALO_1535"/>
<dbReference type="InterPro" id="IPR036922">
    <property type="entry name" value="Rieske_2Fe-2S_sf"/>
</dbReference>